<dbReference type="PANTHER" id="PTHR11562">
    <property type="entry name" value="CATION EFFLUX PROTEIN/ ZINC TRANSPORTER"/>
    <property type="match status" value="1"/>
</dbReference>
<dbReference type="InterPro" id="IPR058533">
    <property type="entry name" value="Cation_efflux_TM"/>
</dbReference>
<evidence type="ECO:0000256" key="4">
    <source>
        <dbReference type="ARBA" id="ARBA00022692"/>
    </source>
</evidence>
<dbReference type="RefSeq" id="WP_055653938.1">
    <property type="nucleotide sequence ID" value="NZ_CXST01000001.1"/>
</dbReference>
<evidence type="ECO:0000256" key="2">
    <source>
        <dbReference type="ARBA" id="ARBA00008873"/>
    </source>
</evidence>
<dbReference type="NCBIfam" id="TIGR01297">
    <property type="entry name" value="CDF"/>
    <property type="match status" value="1"/>
</dbReference>
<keyword evidence="14" id="KW-1185">Reference proteome</keyword>
<feature type="transmembrane region" description="Helical" evidence="10">
    <location>
        <begin position="206"/>
        <end position="226"/>
    </location>
</feature>
<dbReference type="Pfam" id="PF01545">
    <property type="entry name" value="Cation_efflux"/>
    <property type="match status" value="1"/>
</dbReference>
<feature type="region of interest" description="Disordered" evidence="9">
    <location>
        <begin position="1"/>
        <end position="34"/>
    </location>
</feature>
<comment type="subcellular location">
    <subcellularLocation>
        <location evidence="1">Membrane</location>
        <topology evidence="1">Multi-pass membrane protein</topology>
    </subcellularLocation>
</comment>
<keyword evidence="5" id="KW-0862">Zinc</keyword>
<reference evidence="14" key="1">
    <citation type="submission" date="2015-07" db="EMBL/GenBank/DDBJ databases">
        <authorList>
            <person name="Rodrigo-Torres Lidia"/>
            <person name="Arahal R.David."/>
        </authorList>
    </citation>
    <scope>NUCLEOTIDE SEQUENCE [LARGE SCALE GENOMIC DNA]</scope>
    <source>
        <strain evidence="14">CECT 4801</strain>
    </source>
</reference>
<proteinExistence type="inferred from homology"/>
<keyword evidence="4 10" id="KW-0812">Transmembrane</keyword>
<evidence type="ECO:0000256" key="6">
    <source>
        <dbReference type="ARBA" id="ARBA00022989"/>
    </source>
</evidence>
<dbReference type="AlphaFoldDB" id="A0A0M6XYD9"/>
<sequence>MSDSGHHDHAGGGAHGHSHDHDHGQGHDHDHTPEVTDKNARAVAWAGLLIAAFMFAELIGGWLSGSLALMADAVHMVTDAASLGLAWWAFQQSKKPADARLTYGRDRLPVLIAFANSIFLLVVTGWICVEAAGRFMEPETVLAGPMFIIAVIGLLVNIGAFFILQRGGDGSLNMRSAILHVLGDLLGSVAAIAAAIVIYFTGWYPIDPILSVFVAVLIVRSAVAVMRQSAHILLEGAPADIDRDTLKTDLLNEVPGLADVYHIHLWSLAEGKVNATMHAILKPEDSPDAVLQQIRERLKTRHGIGHVTIEVTEGS</sequence>
<keyword evidence="6 10" id="KW-1133">Transmembrane helix</keyword>
<dbReference type="SUPFAM" id="SSF160240">
    <property type="entry name" value="Cation efflux protein cytoplasmic domain-like"/>
    <property type="match status" value="1"/>
</dbReference>
<dbReference type="STRING" id="187304.B0E33_27910"/>
<evidence type="ECO:0000313" key="14">
    <source>
        <dbReference type="Proteomes" id="UP000048926"/>
    </source>
</evidence>
<keyword evidence="5" id="KW-0864">Zinc transport</keyword>
<gene>
    <name evidence="13" type="primary">zitB</name>
    <name evidence="13" type="ORF">LAL4801_00436</name>
</gene>
<dbReference type="EMBL" id="CXST01000001">
    <property type="protein sequence ID" value="CTQ42016.1"/>
    <property type="molecule type" value="Genomic_DNA"/>
</dbReference>
<evidence type="ECO:0000313" key="13">
    <source>
        <dbReference type="EMBL" id="CTQ42016.1"/>
    </source>
</evidence>
<feature type="domain" description="Cation efflux protein cytoplasmic" evidence="12">
    <location>
        <begin position="249"/>
        <end position="311"/>
    </location>
</feature>
<feature type="domain" description="Cation efflux protein transmembrane" evidence="11">
    <location>
        <begin position="48"/>
        <end position="234"/>
    </location>
</feature>
<evidence type="ECO:0000256" key="8">
    <source>
        <dbReference type="ARBA" id="ARBA00023136"/>
    </source>
</evidence>
<feature type="transmembrane region" description="Helical" evidence="10">
    <location>
        <begin position="141"/>
        <end position="164"/>
    </location>
</feature>
<evidence type="ECO:0000256" key="3">
    <source>
        <dbReference type="ARBA" id="ARBA00022448"/>
    </source>
</evidence>
<evidence type="ECO:0000256" key="10">
    <source>
        <dbReference type="SAM" id="Phobius"/>
    </source>
</evidence>
<dbReference type="InterPro" id="IPR036837">
    <property type="entry name" value="Cation_efflux_CTD_sf"/>
</dbReference>
<protein>
    <submittedName>
        <fullName evidence="13">Zinc transporter ZitB</fullName>
    </submittedName>
</protein>
<comment type="similarity">
    <text evidence="2">Belongs to the cation diffusion facilitator (CDF) transporter (TC 2.A.4) family. SLC30A subfamily.</text>
</comment>
<name>A0A0M6XYD9_9HYPH</name>
<dbReference type="InterPro" id="IPR027470">
    <property type="entry name" value="Cation_efflux_CTD"/>
</dbReference>
<keyword evidence="3" id="KW-0813">Transport</keyword>
<feature type="compositionally biased region" description="Basic and acidic residues" evidence="9">
    <location>
        <begin position="17"/>
        <end position="34"/>
    </location>
</feature>
<dbReference type="Gene3D" id="1.20.1510.10">
    <property type="entry name" value="Cation efflux protein transmembrane domain"/>
    <property type="match status" value="1"/>
</dbReference>
<dbReference type="GO" id="GO:0005385">
    <property type="term" value="F:zinc ion transmembrane transporter activity"/>
    <property type="evidence" value="ECO:0007669"/>
    <property type="project" value="TreeGrafter"/>
</dbReference>
<dbReference type="Proteomes" id="UP000048926">
    <property type="component" value="Unassembled WGS sequence"/>
</dbReference>
<dbReference type="GO" id="GO:0005886">
    <property type="term" value="C:plasma membrane"/>
    <property type="evidence" value="ECO:0007669"/>
    <property type="project" value="TreeGrafter"/>
</dbReference>
<feature type="transmembrane region" description="Helical" evidence="10">
    <location>
        <begin position="42"/>
        <end position="63"/>
    </location>
</feature>
<dbReference type="SUPFAM" id="SSF161111">
    <property type="entry name" value="Cation efflux protein transmembrane domain-like"/>
    <property type="match status" value="1"/>
</dbReference>
<keyword evidence="7" id="KW-0406">Ion transport</keyword>
<dbReference type="OrthoDB" id="9809646at2"/>
<evidence type="ECO:0000256" key="7">
    <source>
        <dbReference type="ARBA" id="ARBA00023065"/>
    </source>
</evidence>
<dbReference type="InterPro" id="IPR050681">
    <property type="entry name" value="CDF/SLC30A"/>
</dbReference>
<organism evidence="13 14">
    <name type="scientific">Roseibium aggregatum</name>
    <dbReference type="NCBI Taxonomy" id="187304"/>
    <lineage>
        <taxon>Bacteria</taxon>
        <taxon>Pseudomonadati</taxon>
        <taxon>Pseudomonadota</taxon>
        <taxon>Alphaproteobacteria</taxon>
        <taxon>Hyphomicrobiales</taxon>
        <taxon>Stappiaceae</taxon>
        <taxon>Roseibium</taxon>
    </lineage>
</organism>
<evidence type="ECO:0000259" key="11">
    <source>
        <dbReference type="Pfam" id="PF01545"/>
    </source>
</evidence>
<keyword evidence="8 10" id="KW-0472">Membrane</keyword>
<dbReference type="InterPro" id="IPR027469">
    <property type="entry name" value="Cation_efflux_TMD_sf"/>
</dbReference>
<feature type="transmembrane region" description="Helical" evidence="10">
    <location>
        <begin position="176"/>
        <end position="200"/>
    </location>
</feature>
<feature type="transmembrane region" description="Helical" evidence="10">
    <location>
        <begin position="110"/>
        <end position="129"/>
    </location>
</feature>
<evidence type="ECO:0000259" key="12">
    <source>
        <dbReference type="Pfam" id="PF16916"/>
    </source>
</evidence>
<evidence type="ECO:0000256" key="9">
    <source>
        <dbReference type="SAM" id="MobiDB-lite"/>
    </source>
</evidence>
<evidence type="ECO:0000256" key="5">
    <source>
        <dbReference type="ARBA" id="ARBA00022906"/>
    </source>
</evidence>
<feature type="compositionally biased region" description="Basic and acidic residues" evidence="9">
    <location>
        <begin position="1"/>
        <end position="10"/>
    </location>
</feature>
<dbReference type="InterPro" id="IPR002524">
    <property type="entry name" value="Cation_efflux"/>
</dbReference>
<accession>A0A0M6XYD9</accession>
<dbReference type="PANTHER" id="PTHR11562:SF17">
    <property type="entry name" value="RE54080P-RELATED"/>
    <property type="match status" value="1"/>
</dbReference>
<evidence type="ECO:0000256" key="1">
    <source>
        <dbReference type="ARBA" id="ARBA00004141"/>
    </source>
</evidence>
<dbReference type="Pfam" id="PF16916">
    <property type="entry name" value="ZT_dimer"/>
    <property type="match status" value="1"/>
</dbReference>
<feature type="transmembrane region" description="Helical" evidence="10">
    <location>
        <begin position="69"/>
        <end position="90"/>
    </location>
</feature>